<evidence type="ECO:0000313" key="1">
    <source>
        <dbReference type="EMBL" id="KXT04316.1"/>
    </source>
</evidence>
<gene>
    <name evidence="1" type="ORF">AC578_7960</name>
</gene>
<sequence>MRRNDQHGVMVCVSFDSYITILSSASFVPVLLDQQQHIRIELASQPSTTTPPSSTKTQLHAHIPIYHTHPHQRQTSQCQPRHSHRAQAHHQHALYHRFRQNERLVNAALFPG</sequence>
<reference evidence="1 2" key="1">
    <citation type="submission" date="2015-07" db="EMBL/GenBank/DDBJ databases">
        <title>Comparative genomics of the Sigatoka disease complex on banana suggests a link between parallel evolutionary changes in Pseudocercospora fijiensis and Pseudocercospora eumusae and increased virulence on the banana host.</title>
        <authorList>
            <person name="Chang T.-C."/>
            <person name="Salvucci A."/>
            <person name="Crous P.W."/>
            <person name="Stergiopoulos I."/>
        </authorList>
    </citation>
    <scope>NUCLEOTIDE SEQUENCE [LARGE SCALE GENOMIC DNA]</scope>
    <source>
        <strain evidence="1 2">CBS 114824</strain>
    </source>
</reference>
<evidence type="ECO:0000313" key="2">
    <source>
        <dbReference type="Proteomes" id="UP000070133"/>
    </source>
</evidence>
<dbReference type="Proteomes" id="UP000070133">
    <property type="component" value="Unassembled WGS sequence"/>
</dbReference>
<comment type="caution">
    <text evidence="1">The sequence shown here is derived from an EMBL/GenBank/DDBJ whole genome shotgun (WGS) entry which is preliminary data.</text>
</comment>
<name>A0A139HPF1_9PEZI</name>
<keyword evidence="2" id="KW-1185">Reference proteome</keyword>
<dbReference type="EMBL" id="LFZN01000022">
    <property type="protein sequence ID" value="KXT04316.1"/>
    <property type="molecule type" value="Genomic_DNA"/>
</dbReference>
<protein>
    <submittedName>
        <fullName evidence="1">Uncharacterized protein</fullName>
    </submittedName>
</protein>
<dbReference type="AlphaFoldDB" id="A0A139HPF1"/>
<organism evidence="1 2">
    <name type="scientific">Pseudocercospora eumusae</name>
    <dbReference type="NCBI Taxonomy" id="321146"/>
    <lineage>
        <taxon>Eukaryota</taxon>
        <taxon>Fungi</taxon>
        <taxon>Dikarya</taxon>
        <taxon>Ascomycota</taxon>
        <taxon>Pezizomycotina</taxon>
        <taxon>Dothideomycetes</taxon>
        <taxon>Dothideomycetidae</taxon>
        <taxon>Mycosphaerellales</taxon>
        <taxon>Mycosphaerellaceae</taxon>
        <taxon>Pseudocercospora</taxon>
    </lineage>
</organism>
<proteinExistence type="predicted"/>
<accession>A0A139HPF1</accession>